<name>A0A0R0CFB0_9GAMM</name>
<accession>A0A0R0CFB0</accession>
<dbReference type="AlphaFoldDB" id="A0A0R0CFB0"/>
<keyword evidence="2" id="KW-1185">Reference proteome</keyword>
<proteinExistence type="predicted"/>
<evidence type="ECO:0008006" key="3">
    <source>
        <dbReference type="Google" id="ProtNLM"/>
    </source>
</evidence>
<evidence type="ECO:0000313" key="1">
    <source>
        <dbReference type="EMBL" id="KRG65018.1"/>
    </source>
</evidence>
<protein>
    <recommendedName>
        <fullName evidence="3">Knr4/Smi1-like domain-containing protein</fullName>
    </recommendedName>
</protein>
<reference evidence="1 2" key="1">
    <citation type="submission" date="2015-05" db="EMBL/GenBank/DDBJ databases">
        <title>Genome sequencing and analysis of members of genus Stenotrophomonas.</title>
        <authorList>
            <person name="Patil P.P."/>
            <person name="Midha S."/>
            <person name="Patil P.B."/>
        </authorList>
    </citation>
    <scope>NUCLEOTIDE SEQUENCE [LARGE SCALE GENOMIC DNA]</scope>
    <source>
        <strain evidence="1 2">DSM 18929</strain>
    </source>
</reference>
<gene>
    <name evidence="1" type="ORF">ABB26_05650</name>
</gene>
<evidence type="ECO:0000313" key="2">
    <source>
        <dbReference type="Proteomes" id="UP000050864"/>
    </source>
</evidence>
<sequence>MGVELPRVLERSHALPETPLAGDFILLDSRGAAAETRGRDAPLARLGTHWWVFATSGTGDAWLMSLVDGSSIAFLDHDAGPDAVPQPMQLDFAQWLQLADLLDQWEQCEPPPAPAHIQALLETISAGLAARYPYALDG</sequence>
<dbReference type="Proteomes" id="UP000050864">
    <property type="component" value="Unassembled WGS sequence"/>
</dbReference>
<organism evidence="1 2">
    <name type="scientific">Stenotrophomonas humi</name>
    <dbReference type="NCBI Taxonomy" id="405444"/>
    <lineage>
        <taxon>Bacteria</taxon>
        <taxon>Pseudomonadati</taxon>
        <taxon>Pseudomonadota</taxon>
        <taxon>Gammaproteobacteria</taxon>
        <taxon>Lysobacterales</taxon>
        <taxon>Lysobacteraceae</taxon>
        <taxon>Stenotrophomonas</taxon>
    </lineage>
</organism>
<dbReference type="PATRIC" id="fig|405444.3.peg.126"/>
<dbReference type="STRING" id="405444.ABB26_05650"/>
<comment type="caution">
    <text evidence="1">The sequence shown here is derived from an EMBL/GenBank/DDBJ whole genome shotgun (WGS) entry which is preliminary data.</text>
</comment>
<dbReference type="EMBL" id="LDJI01000010">
    <property type="protein sequence ID" value="KRG65018.1"/>
    <property type="molecule type" value="Genomic_DNA"/>
</dbReference>